<evidence type="ECO:0000256" key="1">
    <source>
        <dbReference type="SAM" id="MobiDB-lite"/>
    </source>
</evidence>
<dbReference type="AlphaFoldDB" id="A0AAV2AIX4"/>
<name>A0AAV2AIX4_9ARAC</name>
<dbReference type="Proteomes" id="UP001497382">
    <property type="component" value="Unassembled WGS sequence"/>
</dbReference>
<keyword evidence="3" id="KW-1185">Reference proteome</keyword>
<organism evidence="2 3">
    <name type="scientific">Larinioides sclopetarius</name>
    <dbReference type="NCBI Taxonomy" id="280406"/>
    <lineage>
        <taxon>Eukaryota</taxon>
        <taxon>Metazoa</taxon>
        <taxon>Ecdysozoa</taxon>
        <taxon>Arthropoda</taxon>
        <taxon>Chelicerata</taxon>
        <taxon>Arachnida</taxon>
        <taxon>Araneae</taxon>
        <taxon>Araneomorphae</taxon>
        <taxon>Entelegynae</taxon>
        <taxon>Araneoidea</taxon>
        <taxon>Araneidae</taxon>
        <taxon>Larinioides</taxon>
    </lineage>
</organism>
<evidence type="ECO:0000313" key="2">
    <source>
        <dbReference type="EMBL" id="CAL1283887.1"/>
    </source>
</evidence>
<evidence type="ECO:0000313" key="3">
    <source>
        <dbReference type="Proteomes" id="UP001497382"/>
    </source>
</evidence>
<feature type="region of interest" description="Disordered" evidence="1">
    <location>
        <begin position="1"/>
        <end position="27"/>
    </location>
</feature>
<dbReference type="EMBL" id="CAXIEN010000173">
    <property type="protein sequence ID" value="CAL1283887.1"/>
    <property type="molecule type" value="Genomic_DNA"/>
</dbReference>
<accession>A0AAV2AIX4</accession>
<sequence length="79" mass="8695">IHPNKIPLSSTQTQCSFKSTTHSGGSPFSSNFTVSFSQTKLTLSKYWRNSEPLSGNISGQRPELLHLAFCMSCNPYAIV</sequence>
<proteinExistence type="predicted"/>
<protein>
    <submittedName>
        <fullName evidence="2">Uncharacterized protein</fullName>
    </submittedName>
</protein>
<feature type="compositionally biased region" description="Polar residues" evidence="1">
    <location>
        <begin position="7"/>
        <end position="27"/>
    </location>
</feature>
<gene>
    <name evidence="2" type="ORF">LARSCL_LOCUS12862</name>
</gene>
<comment type="caution">
    <text evidence="2">The sequence shown here is derived from an EMBL/GenBank/DDBJ whole genome shotgun (WGS) entry which is preliminary data.</text>
</comment>
<reference evidence="2 3" key="1">
    <citation type="submission" date="2024-04" db="EMBL/GenBank/DDBJ databases">
        <authorList>
            <person name="Rising A."/>
            <person name="Reimegard J."/>
            <person name="Sonavane S."/>
            <person name="Akerstrom W."/>
            <person name="Nylinder S."/>
            <person name="Hedman E."/>
            <person name="Kallberg Y."/>
        </authorList>
    </citation>
    <scope>NUCLEOTIDE SEQUENCE [LARGE SCALE GENOMIC DNA]</scope>
</reference>
<feature type="non-terminal residue" evidence="2">
    <location>
        <position position="1"/>
    </location>
</feature>